<dbReference type="Proteomes" id="UP001183643">
    <property type="component" value="Unassembled WGS sequence"/>
</dbReference>
<dbReference type="InterPro" id="IPR007313">
    <property type="entry name" value="FxsA"/>
</dbReference>
<dbReference type="PANTHER" id="PTHR35335">
    <property type="entry name" value="UPF0716 PROTEIN FXSA"/>
    <property type="match status" value="1"/>
</dbReference>
<dbReference type="EMBL" id="JAVDYB010000001">
    <property type="protein sequence ID" value="MDR7276043.1"/>
    <property type="molecule type" value="Genomic_DNA"/>
</dbReference>
<dbReference type="AlphaFoldDB" id="A0AAE4C9G9"/>
<feature type="transmembrane region" description="Helical" evidence="2">
    <location>
        <begin position="88"/>
        <end position="113"/>
    </location>
</feature>
<reference evidence="3" key="1">
    <citation type="submission" date="2023-07" db="EMBL/GenBank/DDBJ databases">
        <title>Sequencing the genomes of 1000 actinobacteria strains.</title>
        <authorList>
            <person name="Klenk H.-P."/>
        </authorList>
    </citation>
    <scope>NUCLEOTIDE SEQUENCE</scope>
    <source>
        <strain evidence="3">DSM 44707</strain>
    </source>
</reference>
<gene>
    <name evidence="3" type="ORF">J2S41_002821</name>
</gene>
<organism evidence="3 4">
    <name type="scientific">Catenuloplanes atrovinosus</name>
    <dbReference type="NCBI Taxonomy" id="137266"/>
    <lineage>
        <taxon>Bacteria</taxon>
        <taxon>Bacillati</taxon>
        <taxon>Actinomycetota</taxon>
        <taxon>Actinomycetes</taxon>
        <taxon>Micromonosporales</taxon>
        <taxon>Micromonosporaceae</taxon>
        <taxon>Catenuloplanes</taxon>
    </lineage>
</organism>
<evidence type="ECO:0000313" key="3">
    <source>
        <dbReference type="EMBL" id="MDR7276043.1"/>
    </source>
</evidence>
<sequence>MQATPVTRPRSRLRTWAPLGLAGLAVAEIAVFILIAQQIGYLLTILVGMALSIVGAAVLRREGLRGWRRFREAARSGRHPGTEGMDGVVGIIAGLLLSVPGFITDLIGLLLIVPPVRVLTRNALIRRTERRMTAAQAGDLFGPRRVRPANDYAHAGTAAPAAGTATGPEPGRAAGGDEVIEGEIV</sequence>
<keyword evidence="2" id="KW-0812">Transmembrane</keyword>
<dbReference type="RefSeq" id="WP_310367804.1">
    <property type="nucleotide sequence ID" value="NZ_JAVDYB010000001.1"/>
</dbReference>
<proteinExistence type="predicted"/>
<dbReference type="PANTHER" id="PTHR35335:SF1">
    <property type="entry name" value="UPF0716 PROTEIN FXSA"/>
    <property type="match status" value="1"/>
</dbReference>
<feature type="compositionally biased region" description="Low complexity" evidence="1">
    <location>
        <begin position="156"/>
        <end position="172"/>
    </location>
</feature>
<accession>A0AAE4C9G9</accession>
<feature type="region of interest" description="Disordered" evidence="1">
    <location>
        <begin position="156"/>
        <end position="185"/>
    </location>
</feature>
<dbReference type="NCBIfam" id="NF008528">
    <property type="entry name" value="PRK11463.1-2"/>
    <property type="match status" value="1"/>
</dbReference>
<evidence type="ECO:0000256" key="2">
    <source>
        <dbReference type="SAM" id="Phobius"/>
    </source>
</evidence>
<evidence type="ECO:0000256" key="1">
    <source>
        <dbReference type="SAM" id="MobiDB-lite"/>
    </source>
</evidence>
<keyword evidence="2" id="KW-1133">Transmembrane helix</keyword>
<dbReference type="Pfam" id="PF04186">
    <property type="entry name" value="FxsA"/>
    <property type="match status" value="1"/>
</dbReference>
<dbReference type="GO" id="GO:0016020">
    <property type="term" value="C:membrane"/>
    <property type="evidence" value="ECO:0007669"/>
    <property type="project" value="InterPro"/>
</dbReference>
<keyword evidence="4" id="KW-1185">Reference proteome</keyword>
<evidence type="ECO:0000313" key="4">
    <source>
        <dbReference type="Proteomes" id="UP001183643"/>
    </source>
</evidence>
<feature type="transmembrane region" description="Helical" evidence="2">
    <location>
        <begin position="41"/>
        <end position="59"/>
    </location>
</feature>
<keyword evidence="2" id="KW-0472">Membrane</keyword>
<comment type="caution">
    <text evidence="3">The sequence shown here is derived from an EMBL/GenBank/DDBJ whole genome shotgun (WGS) entry which is preliminary data.</text>
</comment>
<feature type="transmembrane region" description="Helical" evidence="2">
    <location>
        <begin position="16"/>
        <end position="35"/>
    </location>
</feature>
<name>A0AAE4C9G9_9ACTN</name>
<protein>
    <submittedName>
        <fullName evidence="3">UPF0716 protein FxsA</fullName>
    </submittedName>
</protein>